<organism evidence="1 2">
    <name type="scientific">Marinicauda salina</name>
    <dbReference type="NCBI Taxonomy" id="2135793"/>
    <lineage>
        <taxon>Bacteria</taxon>
        <taxon>Pseudomonadati</taxon>
        <taxon>Pseudomonadota</taxon>
        <taxon>Alphaproteobacteria</taxon>
        <taxon>Maricaulales</taxon>
        <taxon>Maricaulaceae</taxon>
        <taxon>Marinicauda</taxon>
    </lineage>
</organism>
<dbReference type="Proteomes" id="UP000245168">
    <property type="component" value="Unassembled WGS sequence"/>
</dbReference>
<name>A0A2U2BU58_9PROT</name>
<dbReference type="RefSeq" id="WP_109252745.1">
    <property type="nucleotide sequence ID" value="NZ_QEXV01000003.1"/>
</dbReference>
<evidence type="ECO:0000313" key="1">
    <source>
        <dbReference type="EMBL" id="PWE17514.1"/>
    </source>
</evidence>
<dbReference type="EMBL" id="QEXV01000003">
    <property type="protein sequence ID" value="PWE17514.1"/>
    <property type="molecule type" value="Genomic_DNA"/>
</dbReference>
<keyword evidence="2" id="KW-1185">Reference proteome</keyword>
<accession>A0A2U2BU58</accession>
<sequence>MDALLVSAVAAASAAGPAETVELIEIGAEARLHRTAALAENRSGRCSERRSASAGREMLVIRDADTGEIVSRIDPRDHGEAMGRILERVLDEASTS</sequence>
<gene>
    <name evidence="1" type="ORF">DDZ18_07535</name>
</gene>
<dbReference type="AlphaFoldDB" id="A0A2U2BU58"/>
<reference evidence="2" key="1">
    <citation type="submission" date="2018-05" db="EMBL/GenBank/DDBJ databases">
        <authorList>
            <person name="Liu B.-T."/>
        </authorList>
    </citation>
    <scope>NUCLEOTIDE SEQUENCE [LARGE SCALE GENOMIC DNA]</scope>
    <source>
        <strain evidence="2">WD6-1</strain>
    </source>
</reference>
<evidence type="ECO:0000313" key="2">
    <source>
        <dbReference type="Proteomes" id="UP000245168"/>
    </source>
</evidence>
<protein>
    <submittedName>
        <fullName evidence="1">Uncharacterized protein</fullName>
    </submittedName>
</protein>
<comment type="caution">
    <text evidence="1">The sequence shown here is derived from an EMBL/GenBank/DDBJ whole genome shotgun (WGS) entry which is preliminary data.</text>
</comment>
<proteinExistence type="predicted"/>